<dbReference type="PANTHER" id="PTHR43712">
    <property type="entry name" value="PUTATIVE (AFU_ORTHOLOGUE AFUA_4G14580)-RELATED"/>
    <property type="match status" value="1"/>
</dbReference>
<reference evidence="7" key="1">
    <citation type="submission" date="2021-04" db="EMBL/GenBank/DDBJ databases">
        <title>Phylogenetic analysis of Acidobacteriaceae.</title>
        <authorList>
            <person name="Qiu L."/>
            <person name="Zhang Q."/>
        </authorList>
    </citation>
    <scope>NUCLEOTIDE SEQUENCE</scope>
    <source>
        <strain evidence="7">DSM 25168</strain>
    </source>
</reference>
<dbReference type="InterPro" id="IPR036390">
    <property type="entry name" value="WH_DNA-bd_sf"/>
</dbReference>
<dbReference type="InterPro" id="IPR012967">
    <property type="entry name" value="COMT_dimerisation"/>
</dbReference>
<evidence type="ECO:0000313" key="8">
    <source>
        <dbReference type="Proteomes" id="UP001059380"/>
    </source>
</evidence>
<name>A0A9J7BN37_9BACT</name>
<dbReference type="InterPro" id="IPR001077">
    <property type="entry name" value="COMT_C"/>
</dbReference>
<dbReference type="PANTHER" id="PTHR43712:SF2">
    <property type="entry name" value="O-METHYLTRANSFERASE CICE"/>
    <property type="match status" value="1"/>
</dbReference>
<organism evidence="7 8">
    <name type="scientific">Occallatibacter riparius</name>
    <dbReference type="NCBI Taxonomy" id="1002689"/>
    <lineage>
        <taxon>Bacteria</taxon>
        <taxon>Pseudomonadati</taxon>
        <taxon>Acidobacteriota</taxon>
        <taxon>Terriglobia</taxon>
        <taxon>Terriglobales</taxon>
        <taxon>Acidobacteriaceae</taxon>
        <taxon>Occallatibacter</taxon>
    </lineage>
</organism>
<dbReference type="InterPro" id="IPR016461">
    <property type="entry name" value="COMT-like"/>
</dbReference>
<dbReference type="RefSeq" id="WP_260791510.1">
    <property type="nucleotide sequence ID" value="NZ_CP093313.1"/>
</dbReference>
<dbReference type="Gene3D" id="1.10.10.10">
    <property type="entry name" value="Winged helix-like DNA-binding domain superfamily/Winged helix DNA-binding domain"/>
    <property type="match status" value="1"/>
</dbReference>
<feature type="domain" description="O-methyltransferase dimerisation" evidence="6">
    <location>
        <begin position="20"/>
        <end position="98"/>
    </location>
</feature>
<feature type="domain" description="O-methyltransferase C-terminal" evidence="5">
    <location>
        <begin position="174"/>
        <end position="323"/>
    </location>
</feature>
<evidence type="ECO:0000256" key="4">
    <source>
        <dbReference type="PIRSR" id="PIRSR005739-1"/>
    </source>
</evidence>
<feature type="active site" description="Proton acceptor" evidence="4">
    <location>
        <position position="251"/>
    </location>
</feature>
<dbReference type="Gene3D" id="3.40.50.150">
    <property type="entry name" value="Vaccinia Virus protein VP39"/>
    <property type="match status" value="1"/>
</dbReference>
<dbReference type="KEGG" id="orp:MOP44_17305"/>
<dbReference type="PIRSF" id="PIRSF005739">
    <property type="entry name" value="O-mtase"/>
    <property type="match status" value="1"/>
</dbReference>
<dbReference type="CDD" id="cd02440">
    <property type="entry name" value="AdoMet_MTases"/>
    <property type="match status" value="1"/>
</dbReference>
<keyword evidence="3" id="KW-0949">S-adenosyl-L-methionine</keyword>
<dbReference type="GO" id="GO:0046983">
    <property type="term" value="F:protein dimerization activity"/>
    <property type="evidence" value="ECO:0007669"/>
    <property type="project" value="InterPro"/>
</dbReference>
<dbReference type="Pfam" id="PF00891">
    <property type="entry name" value="Methyltransf_2"/>
    <property type="match status" value="1"/>
</dbReference>
<dbReference type="Proteomes" id="UP001059380">
    <property type="component" value="Chromosome"/>
</dbReference>
<proteinExistence type="predicted"/>
<evidence type="ECO:0000256" key="1">
    <source>
        <dbReference type="ARBA" id="ARBA00022603"/>
    </source>
</evidence>
<keyword evidence="1" id="KW-0489">Methyltransferase</keyword>
<dbReference type="PROSITE" id="PS51683">
    <property type="entry name" value="SAM_OMT_II"/>
    <property type="match status" value="1"/>
</dbReference>
<dbReference type="AlphaFoldDB" id="A0A9J7BN37"/>
<dbReference type="InterPro" id="IPR036388">
    <property type="entry name" value="WH-like_DNA-bd_sf"/>
</dbReference>
<dbReference type="GO" id="GO:0032259">
    <property type="term" value="P:methylation"/>
    <property type="evidence" value="ECO:0007669"/>
    <property type="project" value="UniProtKB-KW"/>
</dbReference>
<accession>A0A9J7BN37</accession>
<dbReference type="InterPro" id="IPR029063">
    <property type="entry name" value="SAM-dependent_MTases_sf"/>
</dbReference>
<evidence type="ECO:0000259" key="5">
    <source>
        <dbReference type="Pfam" id="PF00891"/>
    </source>
</evidence>
<dbReference type="GO" id="GO:0008171">
    <property type="term" value="F:O-methyltransferase activity"/>
    <property type="evidence" value="ECO:0007669"/>
    <property type="project" value="InterPro"/>
</dbReference>
<keyword evidence="8" id="KW-1185">Reference proteome</keyword>
<protein>
    <submittedName>
        <fullName evidence="7">Acetylserotonin O-methyltransferase</fullName>
    </submittedName>
</protein>
<dbReference type="Pfam" id="PF08100">
    <property type="entry name" value="Dimerisation"/>
    <property type="match status" value="1"/>
</dbReference>
<gene>
    <name evidence="7" type="ORF">MOP44_17305</name>
</gene>
<dbReference type="SUPFAM" id="SSF46785">
    <property type="entry name" value="Winged helix' DNA-binding domain"/>
    <property type="match status" value="1"/>
</dbReference>
<dbReference type="EMBL" id="CP093313">
    <property type="protein sequence ID" value="UWZ82326.1"/>
    <property type="molecule type" value="Genomic_DNA"/>
</dbReference>
<evidence type="ECO:0000313" key="7">
    <source>
        <dbReference type="EMBL" id="UWZ82326.1"/>
    </source>
</evidence>
<evidence type="ECO:0000256" key="2">
    <source>
        <dbReference type="ARBA" id="ARBA00022679"/>
    </source>
</evidence>
<keyword evidence="2" id="KW-0808">Transferase</keyword>
<evidence type="ECO:0000259" key="6">
    <source>
        <dbReference type="Pfam" id="PF08100"/>
    </source>
</evidence>
<sequence length="343" mass="36446">MSTTVAPSPADVQVTPERLMQFAWAYSVPLVLEAAIRHRVFDVLDGGAMNLDALVQATGASRRGLAAICNVLVGLNFLSKDTSEAFSLTPESSAFLVSTKPSFMGGIIRHTSEQLLPNWLKLNDVVATGKPMRAVNQEQDGGEFFHEFVLDIFPMSYPPAKALATHMDHASAGAVSVLDLAAGSGVWGIAQAQSGPAVRVTAVDWPEVIDVTKKTVARFGLSDRYTFVEGDLASADFGSGHNLATLGHILHSEGEARSQALIEKVFNALAPGGTIAIQEFLVNADRTGPLNGLIFAVNMLVNTDEGDTFSFEEISGWLIEAGFVDPRMLAAPGPSPLILATKP</sequence>
<dbReference type="SUPFAM" id="SSF53335">
    <property type="entry name" value="S-adenosyl-L-methionine-dependent methyltransferases"/>
    <property type="match status" value="1"/>
</dbReference>
<evidence type="ECO:0000256" key="3">
    <source>
        <dbReference type="ARBA" id="ARBA00022691"/>
    </source>
</evidence>